<feature type="transmembrane region" description="Helical" evidence="11">
    <location>
        <begin position="487"/>
        <end position="509"/>
    </location>
</feature>
<dbReference type="InterPro" id="IPR039524">
    <property type="entry name" value="PIGO/GPI13"/>
</dbReference>
<dbReference type="OrthoDB" id="272139at2759"/>
<keyword evidence="10" id="KW-0325">Glycoprotein</keyword>
<evidence type="ECO:0000256" key="9">
    <source>
        <dbReference type="ARBA" id="ARBA00023136"/>
    </source>
</evidence>
<evidence type="ECO:0000256" key="10">
    <source>
        <dbReference type="ARBA" id="ARBA00023180"/>
    </source>
</evidence>
<protein>
    <recommendedName>
        <fullName evidence="12">GPI ethanolamine phosphate transferase 2 C-terminal domain-containing protein</fullName>
    </recommendedName>
</protein>
<keyword evidence="5" id="KW-0808">Transferase</keyword>
<dbReference type="SUPFAM" id="SSF53649">
    <property type="entry name" value="Alkaline phosphatase-like"/>
    <property type="match status" value="1"/>
</dbReference>
<evidence type="ECO:0000256" key="4">
    <source>
        <dbReference type="ARBA" id="ARBA00022502"/>
    </source>
</evidence>
<sequence length="645" mass="70359">MRRRGRDGDASPARRTRAWTLATAMKFTALRLFASGFLLARVESPSRATARPDAARAIVDKAVVLVVDGARHDWTTATRDEGDEARRRLKLPSARRYGGGRRCEDATNERGRGMVFKFIADAPTTTQQRLKGLLTGGLPTFIDASASFGGTTLGEDNLIEQLSANGRRMAISGDDTWSELFDVNATFRAGAAMYPSFDVKDTETVDAGVRASMAAALRAPDDWDVLIGHMLGADHVGHTHGATTDFMRAKLEENDRDIENVVEAMRADEKYADAMVFVFGDHGMTDNGDHGGGTPEEVESFMLAYHPWAKGENCGNGDGEDDDDFPQIDFAPTMATLLGVPIPHGNLGKVNEKVFNLAHEGKRASGRGDVFAAYVRAMHANAEQIWTYVQSYGDGKTSPFGAEHTTRLAALMKVVRANKSVDTTEFVLDFMNEVAELARAKWAQFGLLSMTVGFIALVVTLTAHAVLAYDKVDDARDGDLDLMIARVGTETVVASGLWLASTVVFFGGGHTCSFDGLHFAVAFTGFRKFNFYGMGFLLGFETWSGEIILAVAIPLFAFAMTQNEPYESFQRLTVRVSMKVALFRAFAATCAALCAFIHRRHLMVWAIFAPKFVFDAIGSTVADVCAIVAVASSFSRHPLERVKRE</sequence>
<evidence type="ECO:0000259" key="12">
    <source>
        <dbReference type="Pfam" id="PF19316"/>
    </source>
</evidence>
<keyword evidence="6 11" id="KW-0812">Transmembrane</keyword>
<dbReference type="Pfam" id="PF19316">
    <property type="entry name" value="PIGO_PIGG"/>
    <property type="match status" value="1"/>
</dbReference>
<keyword evidence="14" id="KW-1185">Reference proteome</keyword>
<feature type="transmembrane region" description="Helical" evidence="11">
    <location>
        <begin position="529"/>
        <end position="560"/>
    </location>
</feature>
<dbReference type="InterPro" id="IPR002591">
    <property type="entry name" value="Phosphodiest/P_Trfase"/>
</dbReference>
<dbReference type="eggNOG" id="KOG2126">
    <property type="taxonomic scope" value="Eukaryota"/>
</dbReference>
<dbReference type="AlphaFoldDB" id="A4S7V6"/>
<accession>A4S7V6</accession>
<dbReference type="Gene3D" id="3.40.720.10">
    <property type="entry name" value="Alkaline Phosphatase, subunit A"/>
    <property type="match status" value="1"/>
</dbReference>
<dbReference type="GO" id="GO:0006506">
    <property type="term" value="P:GPI anchor biosynthetic process"/>
    <property type="evidence" value="ECO:0007669"/>
    <property type="project" value="UniProtKB-UniPathway"/>
</dbReference>
<dbReference type="GO" id="GO:0051377">
    <property type="term" value="F:mannose-ethanolamine phosphotransferase activity"/>
    <property type="evidence" value="ECO:0007669"/>
    <property type="project" value="InterPro"/>
</dbReference>
<keyword evidence="7" id="KW-0256">Endoplasmic reticulum</keyword>
<feature type="domain" description="GPI ethanolamine phosphate transferase 2 C-terminal" evidence="12">
    <location>
        <begin position="499"/>
        <end position="624"/>
    </location>
</feature>
<dbReference type="OMA" id="LAYHPWA"/>
<comment type="similarity">
    <text evidence="3">Belongs to the PIGG/PIGN/PIGO family. PIGO subfamily.</text>
</comment>
<evidence type="ECO:0000256" key="5">
    <source>
        <dbReference type="ARBA" id="ARBA00022679"/>
    </source>
</evidence>
<comment type="subcellular location">
    <subcellularLocation>
        <location evidence="1">Endoplasmic reticulum membrane</location>
        <topology evidence="1">Multi-pass membrane protein</topology>
    </subcellularLocation>
</comment>
<evidence type="ECO:0000256" key="2">
    <source>
        <dbReference type="ARBA" id="ARBA00004687"/>
    </source>
</evidence>
<dbReference type="HOGENOM" id="CLU_004298_2_1_1"/>
<dbReference type="CDD" id="cd16023">
    <property type="entry name" value="GPI_EPT_3"/>
    <property type="match status" value="1"/>
</dbReference>
<keyword evidence="4" id="KW-0337">GPI-anchor biosynthesis</keyword>
<evidence type="ECO:0000256" key="7">
    <source>
        <dbReference type="ARBA" id="ARBA00022824"/>
    </source>
</evidence>
<reference evidence="13 14" key="1">
    <citation type="journal article" date="2007" name="Proc. Natl. Acad. Sci. U.S.A.">
        <title>The tiny eukaryote Ostreococcus provides genomic insights into the paradox of plankton speciation.</title>
        <authorList>
            <person name="Palenik B."/>
            <person name="Grimwood J."/>
            <person name="Aerts A."/>
            <person name="Rouze P."/>
            <person name="Salamov A."/>
            <person name="Putnam N."/>
            <person name="Dupont C."/>
            <person name="Jorgensen R."/>
            <person name="Derelle E."/>
            <person name="Rombauts S."/>
            <person name="Zhou K."/>
            <person name="Otillar R."/>
            <person name="Merchant S.S."/>
            <person name="Podell S."/>
            <person name="Gaasterland T."/>
            <person name="Napoli C."/>
            <person name="Gendler K."/>
            <person name="Manuell A."/>
            <person name="Tai V."/>
            <person name="Vallon O."/>
            <person name="Piganeau G."/>
            <person name="Jancek S."/>
            <person name="Heijde M."/>
            <person name="Jabbari K."/>
            <person name="Bowler C."/>
            <person name="Lohr M."/>
            <person name="Robbens S."/>
            <person name="Werner G."/>
            <person name="Dubchak I."/>
            <person name="Pazour G.J."/>
            <person name="Ren Q."/>
            <person name="Paulsen I."/>
            <person name="Delwiche C."/>
            <person name="Schmutz J."/>
            <person name="Rokhsar D."/>
            <person name="Van de Peer Y."/>
            <person name="Moreau H."/>
            <person name="Grigoriev I.V."/>
        </authorList>
    </citation>
    <scope>NUCLEOTIDE SEQUENCE [LARGE SCALE GENOMIC DNA]</scope>
    <source>
        <strain evidence="13 14">CCE9901</strain>
    </source>
</reference>
<keyword evidence="8 11" id="KW-1133">Transmembrane helix</keyword>
<dbReference type="KEGG" id="olu:OSTLU_51391"/>
<dbReference type="EMBL" id="CP000594">
    <property type="protein sequence ID" value="ABO99811.1"/>
    <property type="molecule type" value="Genomic_DNA"/>
</dbReference>
<dbReference type="STRING" id="436017.A4S7V6"/>
<comment type="pathway">
    <text evidence="2">Glycolipid biosynthesis; glycosylphosphatidylinositol-anchor biosynthesis.</text>
</comment>
<dbReference type="PANTHER" id="PTHR23071:SF1">
    <property type="entry name" value="GPI ETHANOLAMINE PHOSPHATE TRANSFERASE 3"/>
    <property type="match status" value="1"/>
</dbReference>
<dbReference type="PANTHER" id="PTHR23071">
    <property type="entry name" value="PHOSPHATIDYLINOSITOL GLYCAN"/>
    <property type="match status" value="1"/>
</dbReference>
<evidence type="ECO:0000313" key="13">
    <source>
        <dbReference type="EMBL" id="ABO99811.1"/>
    </source>
</evidence>
<evidence type="ECO:0000256" key="11">
    <source>
        <dbReference type="SAM" id="Phobius"/>
    </source>
</evidence>
<dbReference type="InterPro" id="IPR017850">
    <property type="entry name" value="Alkaline_phosphatase_core_sf"/>
</dbReference>
<dbReference type="RefSeq" id="XP_001421518.1">
    <property type="nucleotide sequence ID" value="XM_001421481.1"/>
</dbReference>
<gene>
    <name evidence="13" type="ORF">OSTLU_51391</name>
</gene>
<evidence type="ECO:0000256" key="3">
    <source>
        <dbReference type="ARBA" id="ARBA00008695"/>
    </source>
</evidence>
<proteinExistence type="inferred from homology"/>
<name>A4S7V6_OSTLU</name>
<dbReference type="UniPathway" id="UPA00196"/>
<feature type="transmembrane region" description="Helical" evidence="11">
    <location>
        <begin position="442"/>
        <end position="467"/>
    </location>
</feature>
<keyword evidence="9 11" id="KW-0472">Membrane</keyword>
<evidence type="ECO:0000256" key="6">
    <source>
        <dbReference type="ARBA" id="ARBA00022692"/>
    </source>
</evidence>
<dbReference type="InterPro" id="IPR045687">
    <property type="entry name" value="PIGG/GPI7_C"/>
</dbReference>
<dbReference type="GeneID" id="5005426"/>
<dbReference type="Proteomes" id="UP000001568">
    <property type="component" value="Chromosome 14"/>
</dbReference>
<feature type="transmembrane region" description="Helical" evidence="11">
    <location>
        <begin position="612"/>
        <end position="634"/>
    </location>
</feature>
<evidence type="ECO:0000313" key="14">
    <source>
        <dbReference type="Proteomes" id="UP000001568"/>
    </source>
</evidence>
<dbReference type="Pfam" id="PF01663">
    <property type="entry name" value="Phosphodiest"/>
    <property type="match status" value="1"/>
</dbReference>
<dbReference type="GO" id="GO:0005789">
    <property type="term" value="C:endoplasmic reticulum membrane"/>
    <property type="evidence" value="ECO:0007669"/>
    <property type="project" value="UniProtKB-SubCell"/>
</dbReference>
<organism evidence="13 14">
    <name type="scientific">Ostreococcus lucimarinus (strain CCE9901)</name>
    <dbReference type="NCBI Taxonomy" id="436017"/>
    <lineage>
        <taxon>Eukaryota</taxon>
        <taxon>Viridiplantae</taxon>
        <taxon>Chlorophyta</taxon>
        <taxon>Mamiellophyceae</taxon>
        <taxon>Mamiellales</taxon>
        <taxon>Bathycoccaceae</taxon>
        <taxon>Ostreococcus</taxon>
    </lineage>
</organism>
<dbReference type="InterPro" id="IPR037675">
    <property type="entry name" value="PIG-O_N"/>
</dbReference>
<dbReference type="Gramene" id="ABO99811">
    <property type="protein sequence ID" value="ABO99811"/>
    <property type="gene ID" value="OSTLU_51391"/>
</dbReference>
<feature type="transmembrane region" description="Helical" evidence="11">
    <location>
        <begin position="581"/>
        <end position="600"/>
    </location>
</feature>
<evidence type="ECO:0000256" key="8">
    <source>
        <dbReference type="ARBA" id="ARBA00022989"/>
    </source>
</evidence>
<evidence type="ECO:0000256" key="1">
    <source>
        <dbReference type="ARBA" id="ARBA00004477"/>
    </source>
</evidence>